<reference evidence="11" key="1">
    <citation type="journal article" date="2019" name="Int. J. Syst. Evol. Microbiol.">
        <title>The Global Catalogue of Microorganisms (GCM) 10K type strain sequencing project: providing services to taxonomists for standard genome sequencing and annotation.</title>
        <authorList>
            <consortium name="The Broad Institute Genomics Platform"/>
            <consortium name="The Broad Institute Genome Sequencing Center for Infectious Disease"/>
            <person name="Wu L."/>
            <person name="Ma J."/>
        </authorList>
    </citation>
    <scope>NUCLEOTIDE SEQUENCE [LARGE SCALE GENOMIC DNA]</scope>
    <source>
        <strain evidence="11">JCM 15896</strain>
    </source>
</reference>
<dbReference type="Proteomes" id="UP001500359">
    <property type="component" value="Unassembled WGS sequence"/>
</dbReference>
<comment type="subunit">
    <text evidence="8">Component of the lipopolysaccharide transport and assembly complex. The LptBFG transporter is composed of two ATP-binding proteins (LptB) and two transmembrane proteins (LptF and LptG).</text>
</comment>
<proteinExistence type="inferred from homology"/>
<comment type="caution">
    <text evidence="10">The sequence shown here is derived from an EMBL/GenBank/DDBJ whole genome shotgun (WGS) entry which is preliminary data.</text>
</comment>
<keyword evidence="7 9" id="KW-0472">Membrane</keyword>
<evidence type="ECO:0000256" key="5">
    <source>
        <dbReference type="ARBA" id="ARBA00022692"/>
    </source>
</evidence>
<evidence type="ECO:0000313" key="11">
    <source>
        <dbReference type="Proteomes" id="UP001500359"/>
    </source>
</evidence>
<feature type="transmembrane region" description="Helical" evidence="9">
    <location>
        <begin position="65"/>
        <end position="83"/>
    </location>
</feature>
<evidence type="ECO:0000256" key="3">
    <source>
        <dbReference type="ARBA" id="ARBA00007725"/>
    </source>
</evidence>
<organism evidence="10 11">
    <name type="scientific">Aliiglaciecola litoralis</name>
    <dbReference type="NCBI Taxonomy" id="582857"/>
    <lineage>
        <taxon>Bacteria</taxon>
        <taxon>Pseudomonadati</taxon>
        <taxon>Pseudomonadota</taxon>
        <taxon>Gammaproteobacteria</taxon>
        <taxon>Alteromonadales</taxon>
        <taxon>Alteromonadaceae</taxon>
        <taxon>Aliiglaciecola</taxon>
    </lineage>
</organism>
<evidence type="ECO:0000256" key="7">
    <source>
        <dbReference type="ARBA" id="ARBA00023136"/>
    </source>
</evidence>
<evidence type="ECO:0000313" key="10">
    <source>
        <dbReference type="EMBL" id="GAA0858664.1"/>
    </source>
</evidence>
<evidence type="ECO:0000256" key="4">
    <source>
        <dbReference type="ARBA" id="ARBA00022475"/>
    </source>
</evidence>
<evidence type="ECO:0000256" key="8">
    <source>
        <dbReference type="ARBA" id="ARBA00026081"/>
    </source>
</evidence>
<feature type="transmembrane region" description="Helical" evidence="9">
    <location>
        <begin position="12"/>
        <end position="34"/>
    </location>
</feature>
<accession>A0ABP3WYT2</accession>
<feature type="transmembrane region" description="Helical" evidence="9">
    <location>
        <begin position="104"/>
        <end position="123"/>
    </location>
</feature>
<dbReference type="RefSeq" id="WP_343861246.1">
    <property type="nucleotide sequence ID" value="NZ_BAAAFD010000009.1"/>
</dbReference>
<feature type="transmembrane region" description="Helical" evidence="9">
    <location>
        <begin position="304"/>
        <end position="327"/>
    </location>
</feature>
<protein>
    <submittedName>
        <fullName evidence="10">LPS export ABC transporter permease LptG</fullName>
    </submittedName>
</protein>
<keyword evidence="6 9" id="KW-1133">Transmembrane helix</keyword>
<evidence type="ECO:0000256" key="9">
    <source>
        <dbReference type="SAM" id="Phobius"/>
    </source>
</evidence>
<keyword evidence="11" id="KW-1185">Reference proteome</keyword>
<name>A0ABP3WYT2_9ALTE</name>
<comment type="similarity">
    <text evidence="3">Belongs to the LptF/LptG family.</text>
</comment>
<feature type="transmembrane region" description="Helical" evidence="9">
    <location>
        <begin position="333"/>
        <end position="351"/>
    </location>
</feature>
<dbReference type="NCBIfam" id="TIGR04408">
    <property type="entry name" value="LptG_lptG"/>
    <property type="match status" value="1"/>
</dbReference>
<dbReference type="InterPro" id="IPR030923">
    <property type="entry name" value="LptG"/>
</dbReference>
<evidence type="ECO:0000256" key="1">
    <source>
        <dbReference type="ARBA" id="ARBA00002265"/>
    </source>
</evidence>
<sequence length="354" mass="39048">MFRILDLYIARTLLGTTAISLSVLVGLSALIKFIEQMKSVGRGDYDMTIAGIYVLLSLPRELEQFFPMATLLGGLIGMGMLASNSELVVMQAAGLSRWNITVSAMKSAFLMVLFVMAIGEWVAPITESKAKEIRTQAISGGNLFSSDQLVWAKDGDNFVSIGEVVNRTNLLNINIYEFDSELNLRQITSAKTAEFVDDKWQLSQVNYTFIGEQRIRAQANDLGSWQSTLTPDKLGVVTVKPEALSIRGLNDYVNYLDNNSQDSGRYNLALWRKILQPFSIVVMLLMALSFVFGPLRSVTMGARVIMGVLAGFAFFISNETFGTFSLVFQIPPFLGAIVPSAVFAVIAGFLLRRQ</sequence>
<evidence type="ECO:0000256" key="6">
    <source>
        <dbReference type="ARBA" id="ARBA00022989"/>
    </source>
</evidence>
<evidence type="ECO:0000256" key="2">
    <source>
        <dbReference type="ARBA" id="ARBA00004651"/>
    </source>
</evidence>
<comment type="subcellular location">
    <subcellularLocation>
        <location evidence="2">Cell membrane</location>
        <topology evidence="2">Multi-pass membrane protein</topology>
    </subcellularLocation>
</comment>
<comment type="function">
    <text evidence="1">Part of the ABC transporter complex LptBFG involved in the translocation of lipopolysaccharide (LPS) from the inner membrane to the outer membrane.</text>
</comment>
<gene>
    <name evidence="10" type="primary">lptG</name>
    <name evidence="10" type="ORF">GCM10009114_29140</name>
</gene>
<dbReference type="EMBL" id="BAAAFD010000009">
    <property type="protein sequence ID" value="GAA0858664.1"/>
    <property type="molecule type" value="Genomic_DNA"/>
</dbReference>
<keyword evidence="4" id="KW-1003">Cell membrane</keyword>
<dbReference type="Pfam" id="PF03739">
    <property type="entry name" value="LptF_LptG"/>
    <property type="match status" value="1"/>
</dbReference>
<dbReference type="PANTHER" id="PTHR33529">
    <property type="entry name" value="SLR0882 PROTEIN-RELATED"/>
    <property type="match status" value="1"/>
</dbReference>
<dbReference type="InterPro" id="IPR005495">
    <property type="entry name" value="LptG/LptF_permease"/>
</dbReference>
<keyword evidence="5 9" id="KW-0812">Transmembrane</keyword>
<feature type="transmembrane region" description="Helical" evidence="9">
    <location>
        <begin position="274"/>
        <end position="292"/>
    </location>
</feature>
<dbReference type="PANTHER" id="PTHR33529:SF2">
    <property type="entry name" value="LIPOPOLYSACCHARIDE EXPORT SYSTEM PERMEASE PROTEIN LPTG"/>
    <property type="match status" value="1"/>
</dbReference>